<keyword evidence="5" id="KW-1185">Reference proteome</keyword>
<dbReference type="GO" id="GO:0051707">
    <property type="term" value="P:response to other organism"/>
    <property type="evidence" value="ECO:0007669"/>
    <property type="project" value="UniProtKB-ARBA"/>
</dbReference>
<evidence type="ECO:0000256" key="1">
    <source>
        <dbReference type="ARBA" id="ARBA00022614"/>
    </source>
</evidence>
<dbReference type="AlphaFoldDB" id="A0A5J5A2S8"/>
<dbReference type="PROSITE" id="PS51450">
    <property type="entry name" value="LRR"/>
    <property type="match status" value="3"/>
</dbReference>
<accession>A0A5J5A2S8</accession>
<feature type="region of interest" description="Disordered" evidence="3">
    <location>
        <begin position="183"/>
        <end position="216"/>
    </location>
</feature>
<proteinExistence type="predicted"/>
<evidence type="ECO:0000256" key="2">
    <source>
        <dbReference type="ARBA" id="ARBA00022737"/>
    </source>
</evidence>
<dbReference type="Gene3D" id="3.80.10.10">
    <property type="entry name" value="Ribonuclease Inhibitor"/>
    <property type="match status" value="1"/>
</dbReference>
<dbReference type="Pfam" id="PF13855">
    <property type="entry name" value="LRR_8"/>
    <property type="match status" value="1"/>
</dbReference>
<dbReference type="GO" id="GO:0005737">
    <property type="term" value="C:cytoplasm"/>
    <property type="evidence" value="ECO:0007669"/>
    <property type="project" value="TreeGrafter"/>
</dbReference>
<evidence type="ECO:0000313" key="5">
    <source>
        <dbReference type="Proteomes" id="UP000325577"/>
    </source>
</evidence>
<dbReference type="GO" id="GO:0006952">
    <property type="term" value="P:defense response"/>
    <property type="evidence" value="ECO:0007669"/>
    <property type="project" value="UniProtKB-ARBA"/>
</dbReference>
<reference evidence="4 5" key="1">
    <citation type="submission" date="2019-09" db="EMBL/GenBank/DDBJ databases">
        <title>A chromosome-level genome assembly of the Chinese tupelo Nyssa sinensis.</title>
        <authorList>
            <person name="Yang X."/>
            <person name="Kang M."/>
            <person name="Yang Y."/>
            <person name="Xiong H."/>
            <person name="Wang M."/>
            <person name="Zhang Z."/>
            <person name="Wang Z."/>
            <person name="Wu H."/>
            <person name="Ma T."/>
            <person name="Liu J."/>
            <person name="Xi Z."/>
        </authorList>
    </citation>
    <scope>NUCLEOTIDE SEQUENCE [LARGE SCALE GENOMIC DNA]</scope>
    <source>
        <strain evidence="4">J267</strain>
        <tissue evidence="4">Leaf</tissue>
    </source>
</reference>
<dbReference type="InterPro" id="IPR032675">
    <property type="entry name" value="LRR_dom_sf"/>
</dbReference>
<dbReference type="OrthoDB" id="1904536at2759"/>
<feature type="compositionally biased region" description="Basic and acidic residues" evidence="3">
    <location>
        <begin position="186"/>
        <end position="199"/>
    </location>
</feature>
<name>A0A5J5A2S8_9ASTE</name>
<organism evidence="4 5">
    <name type="scientific">Nyssa sinensis</name>
    <dbReference type="NCBI Taxonomy" id="561372"/>
    <lineage>
        <taxon>Eukaryota</taxon>
        <taxon>Viridiplantae</taxon>
        <taxon>Streptophyta</taxon>
        <taxon>Embryophyta</taxon>
        <taxon>Tracheophyta</taxon>
        <taxon>Spermatophyta</taxon>
        <taxon>Magnoliopsida</taxon>
        <taxon>eudicotyledons</taxon>
        <taxon>Gunneridae</taxon>
        <taxon>Pentapetalae</taxon>
        <taxon>asterids</taxon>
        <taxon>Cornales</taxon>
        <taxon>Nyssaceae</taxon>
        <taxon>Nyssa</taxon>
    </lineage>
</organism>
<evidence type="ECO:0000313" key="4">
    <source>
        <dbReference type="EMBL" id="KAA8524514.1"/>
    </source>
</evidence>
<dbReference type="SUPFAM" id="SSF52075">
    <property type="entry name" value="Outer arm dynein light chain 1"/>
    <property type="match status" value="1"/>
</dbReference>
<protein>
    <submittedName>
        <fullName evidence="4">Uncharacterized protein</fullName>
    </submittedName>
</protein>
<keyword evidence="2" id="KW-0677">Repeat</keyword>
<dbReference type="SMART" id="SM00365">
    <property type="entry name" value="LRR_SD22"/>
    <property type="match status" value="3"/>
</dbReference>
<dbReference type="FunFam" id="3.80.10.10:FF:000320">
    <property type="entry name" value="Protein phosphatase 1 regulatory subunit pprA"/>
    <property type="match status" value="1"/>
</dbReference>
<evidence type="ECO:0000256" key="3">
    <source>
        <dbReference type="SAM" id="MobiDB-lite"/>
    </source>
</evidence>
<dbReference type="PANTHER" id="PTHR15454">
    <property type="entry name" value="NISCHARIN RELATED"/>
    <property type="match status" value="1"/>
</dbReference>
<dbReference type="PANTHER" id="PTHR15454:SF7">
    <property type="entry name" value="OS07G0106100 PROTEIN"/>
    <property type="match status" value="1"/>
</dbReference>
<gene>
    <name evidence="4" type="ORF">F0562_010937</name>
</gene>
<dbReference type="InterPro" id="IPR003591">
    <property type="entry name" value="Leu-rich_rpt_typical-subtyp"/>
</dbReference>
<dbReference type="EMBL" id="CM018047">
    <property type="protein sequence ID" value="KAA8524514.1"/>
    <property type="molecule type" value="Genomic_DNA"/>
</dbReference>
<dbReference type="SMART" id="SM00369">
    <property type="entry name" value="LRR_TYP"/>
    <property type="match status" value="3"/>
</dbReference>
<sequence>MVRFSCFHPQVNSNKPKKTVQLSVEAMHKALQDCSQKRALKDSTSSSGLNPIDLKVQGDALLDKSDNNVTSSSSVDHVWKSEEINSKYNIEIDIVAPKASRIKKCRSLGSGLDQEGRFSGGNDSDDETEQAFSCDGFRYHNGLVIPVGGKDPEVCLPNQYQGALPSDSLPVSSDLVNNESILSIGDPRRSEKGGRENSDTHFFGECASESGDRMPHTSPVIVRSNSLPNIGSLAGCSALTYLAPRSRSSDDLHILDLSQKELLVHEVGAQVMQDQGRDDSASHNEKNNCENPADDGYNSYNYVGSAKDWIMPVMYEVNTVKDLQGESSAHRCEELSSKDFKFKRIEEWVIDLQHCSPLEETNESDSNDHQVQGGASVLDNMIAARLDGKVTPGMEAAKKYISSLSATSTTAQLANHGLVVIPFLSAFVNLRVLNLSGNAIVRITAGALPRGLHILNLSKNNISTIEGLRELTRLRVLDLSYNRIVRIGHGLASCSALKELYLAGNKISEVDGLHRLLKLNVLDLRFNKFSTAKCLGQLAANYNSLQAISLEGNPAQKNVGDEQLKKYLQGLLPHLAYFNRKSIKAGTLKDAADRPARLGIAAHQIDRGHRSEHKNLRKGSGVATHKIASASIHGRRNQVVASPKQSRGRHGCLPPSGTKTTTNHRHHFDDFGSKLLSLRSDLSIPRSRSAGTLAAL</sequence>
<dbReference type="Proteomes" id="UP000325577">
    <property type="component" value="Linkage Group LG4"/>
</dbReference>
<feature type="region of interest" description="Disordered" evidence="3">
    <location>
        <begin position="633"/>
        <end position="666"/>
    </location>
</feature>
<dbReference type="InterPro" id="IPR001611">
    <property type="entry name" value="Leu-rich_rpt"/>
</dbReference>
<keyword evidence="1" id="KW-0433">Leucine-rich repeat</keyword>